<feature type="active site" description="Proton acceptor" evidence="4">
    <location>
        <position position="200"/>
    </location>
</feature>
<dbReference type="PROSITE" id="PS51635">
    <property type="entry name" value="PNPLA"/>
    <property type="match status" value="1"/>
</dbReference>
<feature type="short sequence motif" description="DGA/G" evidence="4">
    <location>
        <begin position="200"/>
        <end position="202"/>
    </location>
</feature>
<dbReference type="SUPFAM" id="SSF52151">
    <property type="entry name" value="FabD/lysophospholipase-like"/>
    <property type="match status" value="1"/>
</dbReference>
<gene>
    <name evidence="6" type="ORF">DI544_14835</name>
</gene>
<dbReference type="InterPro" id="IPR016035">
    <property type="entry name" value="Acyl_Trfase/lysoPLipase"/>
</dbReference>
<evidence type="ECO:0000313" key="7">
    <source>
        <dbReference type="Proteomes" id="UP000249229"/>
    </source>
</evidence>
<comment type="caution">
    <text evidence="6">The sequence shown here is derived from an EMBL/GenBank/DDBJ whole genome shotgun (WGS) entry which is preliminary data.</text>
</comment>
<dbReference type="GO" id="GO:0016787">
    <property type="term" value="F:hydrolase activity"/>
    <property type="evidence" value="ECO:0007669"/>
    <property type="project" value="UniProtKB-UniRule"/>
</dbReference>
<evidence type="ECO:0000259" key="5">
    <source>
        <dbReference type="PROSITE" id="PS51635"/>
    </source>
</evidence>
<name>A0A2W5P2A5_9SPHN</name>
<dbReference type="EMBL" id="QFQI01000020">
    <property type="protein sequence ID" value="PZQ58249.1"/>
    <property type="molecule type" value="Genomic_DNA"/>
</dbReference>
<keyword evidence="3 4" id="KW-0443">Lipid metabolism</keyword>
<dbReference type="GO" id="GO:0016042">
    <property type="term" value="P:lipid catabolic process"/>
    <property type="evidence" value="ECO:0007669"/>
    <property type="project" value="UniProtKB-UniRule"/>
</dbReference>
<dbReference type="AlphaFoldDB" id="A0A2W5P2A5"/>
<reference evidence="6 7" key="1">
    <citation type="submission" date="2017-08" db="EMBL/GenBank/DDBJ databases">
        <title>Infants hospitalized years apart are colonized by the same room-sourced microbial strains.</title>
        <authorList>
            <person name="Brooks B."/>
            <person name="Olm M.R."/>
            <person name="Firek B.A."/>
            <person name="Baker R."/>
            <person name="Thomas B.C."/>
            <person name="Morowitz M.J."/>
            <person name="Banfield J.F."/>
        </authorList>
    </citation>
    <scope>NUCLEOTIDE SEQUENCE [LARGE SCALE GENOMIC DNA]</scope>
    <source>
        <strain evidence="6">S2_005_001_R1_22</strain>
    </source>
</reference>
<dbReference type="InterPro" id="IPR002641">
    <property type="entry name" value="PNPLA_dom"/>
</dbReference>
<protein>
    <submittedName>
        <fullName evidence="6">Patatin</fullName>
    </submittedName>
</protein>
<feature type="active site" description="Nucleophile" evidence="4">
    <location>
        <position position="50"/>
    </location>
</feature>
<feature type="short sequence motif" description="GXSXG" evidence="4">
    <location>
        <begin position="48"/>
        <end position="52"/>
    </location>
</feature>
<keyword evidence="1 4" id="KW-0378">Hydrolase</keyword>
<dbReference type="PANTHER" id="PTHR14226">
    <property type="entry name" value="NEUROPATHY TARGET ESTERASE/SWISS CHEESE D.MELANOGASTER"/>
    <property type="match status" value="1"/>
</dbReference>
<keyword evidence="2 4" id="KW-0442">Lipid degradation</keyword>
<evidence type="ECO:0000256" key="3">
    <source>
        <dbReference type="ARBA" id="ARBA00023098"/>
    </source>
</evidence>
<dbReference type="PANTHER" id="PTHR14226:SF78">
    <property type="entry name" value="SLR0060 PROTEIN"/>
    <property type="match status" value="1"/>
</dbReference>
<organism evidence="6 7">
    <name type="scientific">Sphingomonas taxi</name>
    <dbReference type="NCBI Taxonomy" id="1549858"/>
    <lineage>
        <taxon>Bacteria</taxon>
        <taxon>Pseudomonadati</taxon>
        <taxon>Pseudomonadota</taxon>
        <taxon>Alphaproteobacteria</taxon>
        <taxon>Sphingomonadales</taxon>
        <taxon>Sphingomonadaceae</taxon>
        <taxon>Sphingomonas</taxon>
    </lineage>
</organism>
<evidence type="ECO:0000256" key="4">
    <source>
        <dbReference type="PROSITE-ProRule" id="PRU01161"/>
    </source>
</evidence>
<dbReference type="Proteomes" id="UP000249229">
    <property type="component" value="Unassembled WGS sequence"/>
</dbReference>
<feature type="short sequence motif" description="GXGXXG" evidence="4">
    <location>
        <begin position="21"/>
        <end position="26"/>
    </location>
</feature>
<dbReference type="Pfam" id="PF01734">
    <property type="entry name" value="Patatin"/>
    <property type="match status" value="1"/>
</dbReference>
<dbReference type="InterPro" id="IPR050301">
    <property type="entry name" value="NTE"/>
</dbReference>
<evidence type="ECO:0000256" key="1">
    <source>
        <dbReference type="ARBA" id="ARBA00022801"/>
    </source>
</evidence>
<dbReference type="Gene3D" id="3.40.1090.10">
    <property type="entry name" value="Cytosolic phospholipase A2 catalytic domain"/>
    <property type="match status" value="2"/>
</dbReference>
<accession>A0A2W5P2A5</accession>
<feature type="domain" description="PNPLA" evidence="5">
    <location>
        <begin position="17"/>
        <end position="213"/>
    </location>
</feature>
<proteinExistence type="predicted"/>
<sequence>MNCPSDGGAPRNPRIGLALQGGGAHGAYGWGVIDQMLASGASIAAVSGASAGALNGAALVTGLVEGGPDGARTALERLWRAVAEQSPLRAIDWGPLASAWFEPWLGRGFDMAKLASRYFLPFMPAVADMRALRAVVRDTIDLDRLRDPRAVPLHVSATRVATGAATLFEGAGITLDALMASACLPDIFAAVEIDGELYWDGGFSANPPLDPLVLDDGVTDLIVAQITSFEGEVPGRDPAAIARRVSDIAFNAALVRDLAALTAVQRIARDTRGADPRLDALAAMRLHLIAPPAALRASSKLDTRWSQIERMRDLGRQHAAAWLSDNGPSIGCRSTLDALPPELVA</sequence>
<evidence type="ECO:0000256" key="2">
    <source>
        <dbReference type="ARBA" id="ARBA00022963"/>
    </source>
</evidence>
<evidence type="ECO:0000313" key="6">
    <source>
        <dbReference type="EMBL" id="PZQ58249.1"/>
    </source>
</evidence>